<feature type="domain" description="Xylose isomerase-like TIM barrel" evidence="1">
    <location>
        <begin position="23"/>
        <end position="244"/>
    </location>
</feature>
<reference evidence="2 3" key="1">
    <citation type="submission" date="2019-03" db="EMBL/GenBank/DDBJ databases">
        <title>Genomic Encyclopedia of Type Strains, Phase IV (KMG-IV): sequencing the most valuable type-strain genomes for metagenomic binning, comparative biology and taxonomic classification.</title>
        <authorList>
            <person name="Goeker M."/>
        </authorList>
    </citation>
    <scope>NUCLEOTIDE SEQUENCE [LARGE SCALE GENOMIC DNA]</scope>
    <source>
        <strain evidence="2 3">DSM 5604</strain>
    </source>
</reference>
<dbReference type="InterPro" id="IPR036237">
    <property type="entry name" value="Xyl_isomerase-like_sf"/>
</dbReference>
<dbReference type="InterPro" id="IPR013022">
    <property type="entry name" value="Xyl_isomerase-like_TIM-brl"/>
</dbReference>
<accession>A0A4R6XBI3</accession>
<comment type="caution">
    <text evidence="2">The sequence shown here is derived from an EMBL/GenBank/DDBJ whole genome shotgun (WGS) entry which is preliminary data.</text>
</comment>
<dbReference type="AlphaFoldDB" id="A0A4R6XBI3"/>
<proteinExistence type="predicted"/>
<evidence type="ECO:0000259" key="1">
    <source>
        <dbReference type="Pfam" id="PF01261"/>
    </source>
</evidence>
<dbReference type="OrthoDB" id="9780241at2"/>
<dbReference type="PANTHER" id="PTHR12110">
    <property type="entry name" value="HYDROXYPYRUVATE ISOMERASE"/>
    <property type="match status" value="1"/>
</dbReference>
<dbReference type="SUPFAM" id="SSF51658">
    <property type="entry name" value="Xylose isomerase-like"/>
    <property type="match status" value="1"/>
</dbReference>
<protein>
    <submittedName>
        <fullName evidence="2">Sugar phosphate isomerase/epimerase</fullName>
    </submittedName>
</protein>
<dbReference type="EMBL" id="SNZA01000001">
    <property type="protein sequence ID" value="TDR15449.1"/>
    <property type="molecule type" value="Genomic_DNA"/>
</dbReference>
<evidence type="ECO:0000313" key="2">
    <source>
        <dbReference type="EMBL" id="TDR15449.1"/>
    </source>
</evidence>
<sequence>MRLSISANLFNGNLEHIFTLFTEYGITHVDLTHTDVKADARSLENLVDLSNRYNISFNSASGLREYGGNTNHIHEYDTEMARTYIRASKRLNCKTLVVTAPTIRSKDIDQKKIINDLRILANMALPYNINIALKVLPWSPYIGSYESAQDIIAAVNSPNFGLALDTFLFICDAENLDVLETLPVDKIFIVQCSDLAVTLIDSLEELIDADRSKRLLPGDGYFHDDIKHICNTLTSKGYHSPFSVYANGNSYHDMSHEALLQRICQISLA</sequence>
<dbReference type="InterPro" id="IPR050312">
    <property type="entry name" value="IolE/XylAMocC-like"/>
</dbReference>
<dbReference type="Proteomes" id="UP000295729">
    <property type="component" value="Unassembled WGS sequence"/>
</dbReference>
<evidence type="ECO:0000313" key="3">
    <source>
        <dbReference type="Proteomes" id="UP000295729"/>
    </source>
</evidence>
<organism evidence="2 3">
    <name type="scientific">Marinomonas communis</name>
    <dbReference type="NCBI Taxonomy" id="28254"/>
    <lineage>
        <taxon>Bacteria</taxon>
        <taxon>Pseudomonadati</taxon>
        <taxon>Pseudomonadota</taxon>
        <taxon>Gammaproteobacteria</taxon>
        <taxon>Oceanospirillales</taxon>
        <taxon>Oceanospirillaceae</taxon>
        <taxon>Marinomonas</taxon>
    </lineage>
</organism>
<keyword evidence="3" id="KW-1185">Reference proteome</keyword>
<keyword evidence="2" id="KW-0413">Isomerase</keyword>
<gene>
    <name evidence="2" type="ORF">C8D85_0813</name>
</gene>
<dbReference type="Pfam" id="PF01261">
    <property type="entry name" value="AP_endonuc_2"/>
    <property type="match status" value="1"/>
</dbReference>
<dbReference type="Gene3D" id="3.20.20.150">
    <property type="entry name" value="Divalent-metal-dependent TIM barrel enzymes"/>
    <property type="match status" value="1"/>
</dbReference>
<dbReference type="PANTHER" id="PTHR12110:SF21">
    <property type="entry name" value="XYLOSE ISOMERASE-LIKE TIM BARREL DOMAIN-CONTAINING PROTEIN"/>
    <property type="match status" value="1"/>
</dbReference>
<dbReference type="RefSeq" id="WP_133560061.1">
    <property type="nucleotide sequence ID" value="NZ_SNZA01000001.1"/>
</dbReference>
<dbReference type="GO" id="GO:0016853">
    <property type="term" value="F:isomerase activity"/>
    <property type="evidence" value="ECO:0007669"/>
    <property type="project" value="UniProtKB-KW"/>
</dbReference>
<name>A0A4R6XBI3_9GAMM</name>